<protein>
    <submittedName>
        <fullName evidence="1">Uncharacterized protein</fullName>
    </submittedName>
</protein>
<accession>A0A0F9UTF8</accession>
<evidence type="ECO:0000313" key="1">
    <source>
        <dbReference type="EMBL" id="KKN56913.1"/>
    </source>
</evidence>
<comment type="caution">
    <text evidence="1">The sequence shown here is derived from an EMBL/GenBank/DDBJ whole genome shotgun (WGS) entry which is preliminary data.</text>
</comment>
<proteinExistence type="predicted"/>
<dbReference type="AlphaFoldDB" id="A0A0F9UTF8"/>
<name>A0A0F9UTF8_9ZZZZ</name>
<gene>
    <name evidence="1" type="ORF">LCGC14_0567660</name>
</gene>
<organism evidence="1">
    <name type="scientific">marine sediment metagenome</name>
    <dbReference type="NCBI Taxonomy" id="412755"/>
    <lineage>
        <taxon>unclassified sequences</taxon>
        <taxon>metagenomes</taxon>
        <taxon>ecological metagenomes</taxon>
    </lineage>
</organism>
<reference evidence="1" key="1">
    <citation type="journal article" date="2015" name="Nature">
        <title>Complex archaea that bridge the gap between prokaryotes and eukaryotes.</title>
        <authorList>
            <person name="Spang A."/>
            <person name="Saw J.H."/>
            <person name="Jorgensen S.L."/>
            <person name="Zaremba-Niedzwiedzka K."/>
            <person name="Martijn J."/>
            <person name="Lind A.E."/>
            <person name="van Eijk R."/>
            <person name="Schleper C."/>
            <person name="Guy L."/>
            <person name="Ettema T.J."/>
        </authorList>
    </citation>
    <scope>NUCLEOTIDE SEQUENCE</scope>
</reference>
<dbReference type="EMBL" id="LAZR01000827">
    <property type="protein sequence ID" value="KKN56913.1"/>
    <property type="molecule type" value="Genomic_DNA"/>
</dbReference>
<sequence length="98" mass="11227">MAGQAPGKRAVAPRRGRVTFVWGDRKKGIAVVRQPGKEGGKVWYDVHHVLNGKTVLVHRDYTPKAEAVKEARRYANFEKRYPKKSFFKITKAPRLNRP</sequence>